<evidence type="ECO:0000313" key="2">
    <source>
        <dbReference type="Proteomes" id="UP000232688"/>
    </source>
</evidence>
<dbReference type="AlphaFoldDB" id="A0A2N0QKT9"/>
<dbReference type="Proteomes" id="UP000232688">
    <property type="component" value="Unassembled WGS sequence"/>
</dbReference>
<reference evidence="1 2" key="1">
    <citation type="submission" date="2017-10" db="EMBL/GenBank/DDBJ databases">
        <title>Extensive intraspecific genome diversity in a model arbuscular mycorrhizal fungus.</title>
        <authorList>
            <person name="Chen E.C.H."/>
            <person name="Morin E."/>
            <person name="Baudet D."/>
            <person name="Noel J."/>
            <person name="Ndikumana S."/>
            <person name="Charron P."/>
            <person name="St-Onge C."/>
            <person name="Giorgi J."/>
            <person name="Grigoriev I.V."/>
            <person name="Roux C."/>
            <person name="Martin F.M."/>
            <person name="Corradi N."/>
        </authorList>
    </citation>
    <scope>NUCLEOTIDE SEQUENCE [LARGE SCALE GENOMIC DNA]</scope>
    <source>
        <strain evidence="1 2">A1</strain>
    </source>
</reference>
<accession>A0A2N0QKT9</accession>
<feature type="non-terminal residue" evidence="1">
    <location>
        <position position="251"/>
    </location>
</feature>
<sequence length="251" mass="29355">MDSMENYQEQLLLTAKSTLKKMHDEHIQFLEEEQKQLFIDYEETLSKEEWQNREEIIEDYEKLKLHTELFSFENWNDTFKEKRKDLLDNAAIIPADFRDKLRLYLESQQPGFKVGGLFTAKKKTEEEISRRKEELYDQYLSIVSSQIIGHLKGLMKQSLRDVGALTEQTASKIDHITFEIPFSVIEDQIHKGSLVTGDAVLNFANRVAEATKRFFIQETDKWKDQQADLLNEVAKNSQAPVSEKLSQIAFK</sequence>
<comment type="caution">
    <text evidence="1">The sequence shown here is derived from an EMBL/GenBank/DDBJ whole genome shotgun (WGS) entry which is preliminary data.</text>
</comment>
<reference evidence="1 2" key="2">
    <citation type="submission" date="2017-10" db="EMBL/GenBank/DDBJ databases">
        <title>Genome analyses suggest a sexual origin of heterokaryosis in a supposedly ancient asexual fungus.</title>
        <authorList>
            <person name="Corradi N."/>
            <person name="Sedzielewska K."/>
            <person name="Noel J."/>
            <person name="Charron P."/>
            <person name="Farinelli L."/>
            <person name="Marton T."/>
            <person name="Kruger M."/>
            <person name="Pelin A."/>
            <person name="Brachmann A."/>
            <person name="Corradi N."/>
        </authorList>
    </citation>
    <scope>NUCLEOTIDE SEQUENCE [LARGE SCALE GENOMIC DNA]</scope>
    <source>
        <strain evidence="1 2">A1</strain>
    </source>
</reference>
<dbReference type="EMBL" id="LLXH01007216">
    <property type="protein sequence ID" value="PKC51664.1"/>
    <property type="molecule type" value="Genomic_DNA"/>
</dbReference>
<evidence type="ECO:0000313" key="1">
    <source>
        <dbReference type="EMBL" id="PKC51664.1"/>
    </source>
</evidence>
<dbReference type="VEuPathDB" id="FungiDB:RhiirA1_483239"/>
<name>A0A2N0QKT9_9GLOM</name>
<organism evidence="1 2">
    <name type="scientific">Rhizophagus irregularis</name>
    <dbReference type="NCBI Taxonomy" id="588596"/>
    <lineage>
        <taxon>Eukaryota</taxon>
        <taxon>Fungi</taxon>
        <taxon>Fungi incertae sedis</taxon>
        <taxon>Mucoromycota</taxon>
        <taxon>Glomeromycotina</taxon>
        <taxon>Glomeromycetes</taxon>
        <taxon>Glomerales</taxon>
        <taxon>Glomeraceae</taxon>
        <taxon>Rhizophagus</taxon>
    </lineage>
</organism>
<proteinExistence type="predicted"/>
<protein>
    <submittedName>
        <fullName evidence="1">Uncharacterized protein</fullName>
    </submittedName>
</protein>
<gene>
    <name evidence="1" type="ORF">RhiirA1_483239</name>
</gene>